<dbReference type="PANTHER" id="PTHR43240:SF5">
    <property type="entry name" value="1,4-DIHYDROXY-2-NAPHTHOYL-COA THIOESTERASE 1"/>
    <property type="match status" value="1"/>
</dbReference>
<dbReference type="Gene3D" id="3.10.129.10">
    <property type="entry name" value="Hotdog Thioesterase"/>
    <property type="match status" value="1"/>
</dbReference>
<keyword evidence="2" id="KW-0378">Hydrolase</keyword>
<organism evidence="4 5">
    <name type="scientific">Woeseia oceani</name>
    <dbReference type="NCBI Taxonomy" id="1548547"/>
    <lineage>
        <taxon>Bacteria</taxon>
        <taxon>Pseudomonadati</taxon>
        <taxon>Pseudomonadota</taxon>
        <taxon>Gammaproteobacteria</taxon>
        <taxon>Woeseiales</taxon>
        <taxon>Woeseiaceae</taxon>
        <taxon>Woeseia</taxon>
    </lineage>
</organism>
<dbReference type="InterPro" id="IPR006683">
    <property type="entry name" value="Thioestr_dom"/>
</dbReference>
<name>A0A193LJ51_9GAMM</name>
<proteinExistence type="inferred from homology"/>
<dbReference type="SUPFAM" id="SSF54637">
    <property type="entry name" value="Thioesterase/thiol ester dehydrase-isomerase"/>
    <property type="match status" value="1"/>
</dbReference>
<dbReference type="GO" id="GO:0005829">
    <property type="term" value="C:cytosol"/>
    <property type="evidence" value="ECO:0007669"/>
    <property type="project" value="TreeGrafter"/>
</dbReference>
<keyword evidence="5" id="KW-1185">Reference proteome</keyword>
<dbReference type="Pfam" id="PF03061">
    <property type="entry name" value="4HBT"/>
    <property type="match status" value="1"/>
</dbReference>
<dbReference type="EMBL" id="CP016268">
    <property type="protein sequence ID" value="ANO52560.1"/>
    <property type="molecule type" value="Genomic_DNA"/>
</dbReference>
<dbReference type="Proteomes" id="UP000092695">
    <property type="component" value="Chromosome"/>
</dbReference>
<dbReference type="NCBIfam" id="TIGR00369">
    <property type="entry name" value="unchar_dom_1"/>
    <property type="match status" value="1"/>
</dbReference>
<accession>A0A193LJ51</accession>
<feature type="domain" description="Thioesterase" evidence="3">
    <location>
        <begin position="51"/>
        <end position="128"/>
    </location>
</feature>
<dbReference type="KEGG" id="woc:BA177_16430"/>
<evidence type="ECO:0000256" key="2">
    <source>
        <dbReference type="ARBA" id="ARBA00022801"/>
    </source>
</evidence>
<dbReference type="PANTHER" id="PTHR43240">
    <property type="entry name" value="1,4-DIHYDROXY-2-NAPHTHOYL-COA THIOESTERASE 1"/>
    <property type="match status" value="1"/>
</dbReference>
<dbReference type="RefSeq" id="WP_068618004.1">
    <property type="nucleotide sequence ID" value="NZ_CP016268.1"/>
</dbReference>
<sequence>MTIWKKTPDLENIRQFNSGTAVETLGIEFTEIGPDFLKARMPVDARTCQPYGLLHGGASCVLAESMGSVGSFLTLEEPLQAVGTDINASHVRSATRGWVTGIARPLKIGRRMQFWGIEIVDEASKLVCSARLTVAIVNPDGG</sequence>
<dbReference type="InterPro" id="IPR003736">
    <property type="entry name" value="PAAI_dom"/>
</dbReference>
<protein>
    <submittedName>
        <fullName evidence="4">Esterase</fullName>
    </submittedName>
</protein>
<gene>
    <name evidence="4" type="ORF">BA177_16430</name>
</gene>
<evidence type="ECO:0000259" key="3">
    <source>
        <dbReference type="Pfam" id="PF03061"/>
    </source>
</evidence>
<dbReference type="InterPro" id="IPR029069">
    <property type="entry name" value="HotDog_dom_sf"/>
</dbReference>
<evidence type="ECO:0000313" key="4">
    <source>
        <dbReference type="EMBL" id="ANO52560.1"/>
    </source>
</evidence>
<dbReference type="OrthoDB" id="9798208at2"/>
<comment type="similarity">
    <text evidence="1">Belongs to the thioesterase PaaI family.</text>
</comment>
<dbReference type="GO" id="GO:0061522">
    <property type="term" value="F:1,4-dihydroxy-2-naphthoyl-CoA thioesterase activity"/>
    <property type="evidence" value="ECO:0007669"/>
    <property type="project" value="TreeGrafter"/>
</dbReference>
<reference evidence="4 5" key="1">
    <citation type="submission" date="2016-06" db="EMBL/GenBank/DDBJ databases">
        <title>Complete genome sequence of a deep-branching marine Gamma Proteobacterium Woeseia oceani type strain XK5.</title>
        <authorList>
            <person name="Mu D."/>
            <person name="Du Z."/>
        </authorList>
    </citation>
    <scope>NUCLEOTIDE SEQUENCE [LARGE SCALE GENOMIC DNA]</scope>
    <source>
        <strain evidence="4 5">XK5</strain>
    </source>
</reference>
<evidence type="ECO:0000256" key="1">
    <source>
        <dbReference type="ARBA" id="ARBA00008324"/>
    </source>
</evidence>
<dbReference type="CDD" id="cd03443">
    <property type="entry name" value="PaaI_thioesterase"/>
    <property type="match status" value="1"/>
</dbReference>
<dbReference type="AlphaFoldDB" id="A0A193LJ51"/>
<evidence type="ECO:0000313" key="5">
    <source>
        <dbReference type="Proteomes" id="UP000092695"/>
    </source>
</evidence>